<feature type="domain" description="Lipoprotein LpqB N-terminal" evidence="4">
    <location>
        <begin position="58"/>
        <end position="183"/>
    </location>
</feature>
<feature type="chain" id="PRO_5002596030" evidence="2">
    <location>
        <begin position="32"/>
        <end position="576"/>
    </location>
</feature>
<dbReference type="RefSeq" id="WP_047232134.1">
    <property type="nucleotide sequence ID" value="NZ_JNBQ01000004.1"/>
</dbReference>
<dbReference type="InterPro" id="IPR018910">
    <property type="entry name" value="LpqB_C"/>
</dbReference>
<comment type="caution">
    <text evidence="5">The sequence shown here is derived from an EMBL/GenBank/DDBJ whole genome shotgun (WGS) entry which is preliminary data.</text>
</comment>
<feature type="region of interest" description="Disordered" evidence="1">
    <location>
        <begin position="36"/>
        <end position="65"/>
    </location>
</feature>
<name>A0A0H2KQW8_9MICO</name>
<evidence type="ECO:0000313" key="6">
    <source>
        <dbReference type="Proteomes" id="UP000035265"/>
    </source>
</evidence>
<evidence type="ECO:0000313" key="5">
    <source>
        <dbReference type="EMBL" id="KLN35523.1"/>
    </source>
</evidence>
<organism evidence="5 6">
    <name type="scientific">Cellulosimicrobium funkei</name>
    <dbReference type="NCBI Taxonomy" id="264251"/>
    <lineage>
        <taxon>Bacteria</taxon>
        <taxon>Bacillati</taxon>
        <taxon>Actinomycetota</taxon>
        <taxon>Actinomycetes</taxon>
        <taxon>Micrococcales</taxon>
        <taxon>Promicromonosporaceae</taxon>
        <taxon>Cellulosimicrobium</taxon>
    </lineage>
</organism>
<dbReference type="STRING" id="264251.FB00_07065"/>
<dbReference type="InterPro" id="IPR059026">
    <property type="entry name" value="LpqB_N"/>
</dbReference>
<reference evidence="5 6" key="1">
    <citation type="submission" date="2014-05" db="EMBL/GenBank/DDBJ databases">
        <title>Cellulosimicrobium funkei U11 genome.</title>
        <authorList>
            <person name="Hu C."/>
            <person name="Gong Y."/>
            <person name="Wan W."/>
            <person name="Jiang M."/>
        </authorList>
    </citation>
    <scope>NUCLEOTIDE SEQUENCE [LARGE SCALE GENOMIC DNA]</scope>
    <source>
        <strain evidence="5 6">U11</strain>
    </source>
</reference>
<dbReference type="Proteomes" id="UP000035265">
    <property type="component" value="Unassembled WGS sequence"/>
</dbReference>
<feature type="compositionally biased region" description="Low complexity" evidence="1">
    <location>
        <begin position="55"/>
        <end position="65"/>
    </location>
</feature>
<evidence type="ECO:0000259" key="4">
    <source>
        <dbReference type="Pfam" id="PF25976"/>
    </source>
</evidence>
<keyword evidence="6" id="KW-1185">Reference proteome</keyword>
<accession>A0A0H2KQW8</accession>
<evidence type="ECO:0000256" key="2">
    <source>
        <dbReference type="SAM" id="SignalP"/>
    </source>
</evidence>
<sequence length="576" mass="59424">MSTTGTLRRRAVRALTAGLATALVAALGACASIPTSGPVTEGQATPEDPGQPFVSAAAPRPDASPSQIVQGFLAAQAQGARSSFDVASEFLTPEVQEEWSPLAQVAIVAGEPELVVDESTLEGGTTTVRTTAELVGTVDEHGVYTEEVPGQTIEISYGLVRDDRDQWRIGTVDDGLTITETNFAQTYKQVNLYFPTLDREYLVPDARWFPSRNWQALAVRETLRGPSEWLAGSVATVAPEGTALSIDSVPAAEGTISVPLTDPVTAASSADRALLLAQLQASLGGRVEITVDVGGSVLSADEVPTIGVATTPDDPVVLAGDQIMRLQGRTTEPVASAAPLTGLQPTALAFRGRSTDAAFVVRDGGSRIVTAPTAEAGPTTLLTGSNLLAPSIDRYQYLWSGPQVQAGSLQVVDLGEAGSDEAVTPVAAAWLDGRTVMSVRVAPDGARVAVVSDAGSGAQIHVAGIVRDESGRPTQLSEPVRVGQPVLAATQVTWVDRALLGVLGRTAGTAEPVVQRVPVGGPTVPSSPVEDAVSLASATGVSTTLVGTSDSSLYAAGTSTLWTRVATEVRLPTFPG</sequence>
<gene>
    <name evidence="5" type="ORF">FB00_07065</name>
</gene>
<feature type="domain" description="Lipoprotein LpqB C-terminal" evidence="3">
    <location>
        <begin position="322"/>
        <end position="575"/>
    </location>
</feature>
<proteinExistence type="predicted"/>
<dbReference type="Pfam" id="PF25976">
    <property type="entry name" value="LpqB_N"/>
    <property type="match status" value="1"/>
</dbReference>
<dbReference type="EMBL" id="JNBQ01000004">
    <property type="protein sequence ID" value="KLN35523.1"/>
    <property type="molecule type" value="Genomic_DNA"/>
</dbReference>
<dbReference type="Pfam" id="PF10647">
    <property type="entry name" value="Gmad1"/>
    <property type="match status" value="1"/>
</dbReference>
<feature type="signal peptide" evidence="2">
    <location>
        <begin position="1"/>
        <end position="31"/>
    </location>
</feature>
<protein>
    <submittedName>
        <fullName evidence="5">Uncharacterized protein</fullName>
    </submittedName>
</protein>
<dbReference type="PATRIC" id="fig|264251.5.peg.1438"/>
<keyword evidence="2" id="KW-0732">Signal</keyword>
<evidence type="ECO:0000256" key="1">
    <source>
        <dbReference type="SAM" id="MobiDB-lite"/>
    </source>
</evidence>
<dbReference type="AlphaFoldDB" id="A0A0H2KQW8"/>
<evidence type="ECO:0000259" key="3">
    <source>
        <dbReference type="Pfam" id="PF10647"/>
    </source>
</evidence>